<sequence length="52" mass="5357">LAGSFKLGQKPKAVKPLKKAKVASPAKSPAKKADKKSKVPAKATKTTKAKVA</sequence>
<evidence type="ECO:0000313" key="3">
    <source>
        <dbReference type="Proteomes" id="UP000708208"/>
    </source>
</evidence>
<dbReference type="EMBL" id="CAJVCH010204038">
    <property type="protein sequence ID" value="CAG7730991.1"/>
    <property type="molecule type" value="Genomic_DNA"/>
</dbReference>
<feature type="non-terminal residue" evidence="2">
    <location>
        <position position="1"/>
    </location>
</feature>
<organism evidence="2 3">
    <name type="scientific">Allacma fusca</name>
    <dbReference type="NCBI Taxonomy" id="39272"/>
    <lineage>
        <taxon>Eukaryota</taxon>
        <taxon>Metazoa</taxon>
        <taxon>Ecdysozoa</taxon>
        <taxon>Arthropoda</taxon>
        <taxon>Hexapoda</taxon>
        <taxon>Collembola</taxon>
        <taxon>Symphypleona</taxon>
        <taxon>Sminthuridae</taxon>
        <taxon>Allacma</taxon>
    </lineage>
</organism>
<name>A0A8J2KTA7_9HEXA</name>
<evidence type="ECO:0000313" key="2">
    <source>
        <dbReference type="EMBL" id="CAG7730991.1"/>
    </source>
</evidence>
<feature type="compositionally biased region" description="Basic residues" evidence="1">
    <location>
        <begin position="29"/>
        <end position="52"/>
    </location>
</feature>
<feature type="non-terminal residue" evidence="2">
    <location>
        <position position="52"/>
    </location>
</feature>
<evidence type="ECO:0000256" key="1">
    <source>
        <dbReference type="SAM" id="MobiDB-lite"/>
    </source>
</evidence>
<proteinExistence type="predicted"/>
<dbReference type="AlphaFoldDB" id="A0A8J2KTA7"/>
<dbReference type="Proteomes" id="UP000708208">
    <property type="component" value="Unassembled WGS sequence"/>
</dbReference>
<reference evidence="2" key="1">
    <citation type="submission" date="2021-06" db="EMBL/GenBank/DDBJ databases">
        <authorList>
            <person name="Hodson N. C."/>
            <person name="Mongue J. A."/>
            <person name="Jaron S. K."/>
        </authorList>
    </citation>
    <scope>NUCLEOTIDE SEQUENCE</scope>
</reference>
<feature type="region of interest" description="Disordered" evidence="1">
    <location>
        <begin position="1"/>
        <end position="52"/>
    </location>
</feature>
<comment type="caution">
    <text evidence="2">The sequence shown here is derived from an EMBL/GenBank/DDBJ whole genome shotgun (WGS) entry which is preliminary data.</text>
</comment>
<accession>A0A8J2KTA7</accession>
<feature type="compositionally biased region" description="Basic residues" evidence="1">
    <location>
        <begin position="12"/>
        <end position="21"/>
    </location>
</feature>
<protein>
    <submittedName>
        <fullName evidence="2">Uncharacterized protein</fullName>
    </submittedName>
</protein>
<gene>
    <name evidence="2" type="ORF">AFUS01_LOCUS19602</name>
</gene>
<keyword evidence="3" id="KW-1185">Reference proteome</keyword>